<comment type="caution">
    <text evidence="2">The sequence shown here is derived from an EMBL/GenBank/DDBJ whole genome shotgun (WGS) entry which is preliminary data.</text>
</comment>
<dbReference type="GO" id="GO:0050660">
    <property type="term" value="F:flavin adenine dinucleotide binding"/>
    <property type="evidence" value="ECO:0007669"/>
    <property type="project" value="TreeGrafter"/>
</dbReference>
<sequence length="472" mass="51667">MTGTPDPDSAAATALRLLGPDPQDWVPERPGIDHSVAVVGGGQTGCALAFALRRAGVGRVTVIDAADDEDSAGIWLTAARMQLLRTPKSLPGPEQGIPALGFQAWYEARHGQAAYAAIDRIPRLLWAEYLAWYRHFLKIPVRYRTRLQRIEPLDDGFRLHLLIDGRPATETARKIVLATGFTGNGGAYTPPALAGLPPSVLAHTQDAIDFAALRGRTVAVVGAAASAFDAAGVALEHGAAAVHLFARRPSLAALPIARTRLYPGAYDHYRHVPDAIRWHQAVRFRRFGSTPTIDAIERTVAFRNFHLHLAAPWHDARLDDGVVVAEAADGRFRFDFVIAGTGYFVDPAARPEIADFADRVLLWRDRYVPPAEERDEFLGSHPYLGEGHEYLEKVPGSAPFLRDIHVHNPAGFVSFGLPIGDVPSMRRDIPLVAGRISRDLFLADLSHHERRMDGMVAPDFPEEVYASAVWKG</sequence>
<dbReference type="GO" id="GO:0004497">
    <property type="term" value="F:monooxygenase activity"/>
    <property type="evidence" value="ECO:0007669"/>
    <property type="project" value="UniProtKB-KW"/>
</dbReference>
<keyword evidence="3" id="KW-1185">Reference proteome</keyword>
<dbReference type="Gene3D" id="3.50.50.60">
    <property type="entry name" value="FAD/NAD(P)-binding domain"/>
    <property type="match status" value="1"/>
</dbReference>
<protein>
    <submittedName>
        <fullName evidence="2">Monooxygenase</fullName>
    </submittedName>
</protein>
<name>A0A2S6N6C0_RHOGL</name>
<dbReference type="SUPFAM" id="SSF51905">
    <property type="entry name" value="FAD/NAD(P)-binding domain"/>
    <property type="match status" value="1"/>
</dbReference>
<proteinExistence type="predicted"/>
<accession>A0A2S6N6C0</accession>
<dbReference type="Pfam" id="PF13738">
    <property type="entry name" value="Pyr_redox_3"/>
    <property type="match status" value="1"/>
</dbReference>
<dbReference type="InterPro" id="IPR050982">
    <property type="entry name" value="Auxin_biosynth/cation_transpt"/>
</dbReference>
<keyword evidence="2" id="KW-0503">Monooxygenase</keyword>
<evidence type="ECO:0000313" key="2">
    <source>
        <dbReference type="EMBL" id="PPQ30166.1"/>
    </source>
</evidence>
<dbReference type="EMBL" id="NHRY01000216">
    <property type="protein sequence ID" value="PPQ30166.1"/>
    <property type="molecule type" value="Genomic_DNA"/>
</dbReference>
<dbReference type="AlphaFoldDB" id="A0A2S6N6C0"/>
<dbReference type="OrthoDB" id="8671611at2"/>
<dbReference type="Proteomes" id="UP000239724">
    <property type="component" value="Unassembled WGS sequence"/>
</dbReference>
<dbReference type="PANTHER" id="PTHR43539">
    <property type="entry name" value="FLAVIN-BINDING MONOOXYGENASE-LIKE PROTEIN (AFU_ORTHOLOGUE AFUA_4G09220)"/>
    <property type="match status" value="1"/>
</dbReference>
<organism evidence="2 3">
    <name type="scientific">Rhodopila globiformis</name>
    <name type="common">Rhodopseudomonas globiformis</name>
    <dbReference type="NCBI Taxonomy" id="1071"/>
    <lineage>
        <taxon>Bacteria</taxon>
        <taxon>Pseudomonadati</taxon>
        <taxon>Pseudomonadota</taxon>
        <taxon>Alphaproteobacteria</taxon>
        <taxon>Acetobacterales</taxon>
        <taxon>Acetobacteraceae</taxon>
        <taxon>Rhodopila</taxon>
    </lineage>
</organism>
<dbReference type="InterPro" id="IPR036188">
    <property type="entry name" value="FAD/NAD-bd_sf"/>
</dbReference>
<gene>
    <name evidence="2" type="ORF">CCS01_19930</name>
</gene>
<dbReference type="RefSeq" id="WP_104520572.1">
    <property type="nucleotide sequence ID" value="NZ_NHRY01000216.1"/>
</dbReference>
<evidence type="ECO:0000256" key="1">
    <source>
        <dbReference type="ARBA" id="ARBA00023002"/>
    </source>
</evidence>
<reference evidence="2 3" key="1">
    <citation type="journal article" date="2018" name="Arch. Microbiol.">
        <title>New insights into the metabolic potential of the phototrophic purple bacterium Rhodopila globiformis DSM 161(T) from its draft genome sequence and evidence for a vanadium-dependent nitrogenase.</title>
        <authorList>
            <person name="Imhoff J.F."/>
            <person name="Rahn T."/>
            <person name="Kunzel S."/>
            <person name="Neulinger S.C."/>
        </authorList>
    </citation>
    <scope>NUCLEOTIDE SEQUENCE [LARGE SCALE GENOMIC DNA]</scope>
    <source>
        <strain evidence="2 3">DSM 161</strain>
    </source>
</reference>
<keyword evidence="1" id="KW-0560">Oxidoreductase</keyword>
<evidence type="ECO:0000313" key="3">
    <source>
        <dbReference type="Proteomes" id="UP000239724"/>
    </source>
</evidence>
<dbReference type="PANTHER" id="PTHR43539:SF91">
    <property type="entry name" value="FAD-DEPENDENT URATE HYDROXYLASE"/>
    <property type="match status" value="1"/>
</dbReference>